<dbReference type="AlphaFoldDB" id="A0A2N5Y3V7"/>
<dbReference type="HAMAP" id="MF_01201">
    <property type="entry name" value="Ala_racemase"/>
    <property type="match status" value="1"/>
</dbReference>
<evidence type="ECO:0000256" key="2">
    <source>
        <dbReference type="ARBA" id="ARBA00001933"/>
    </source>
</evidence>
<feature type="active site" description="Proton acceptor; specific for L-alanine" evidence="5">
    <location>
        <position position="256"/>
    </location>
</feature>
<sequence length="361" mass="38690">MARPAKAGLNLGALRHNVSIARSLAPDTRLMAVVKANAYGHGSIAMAQTLEPLVDALAVACSEEALELRAAGVTCPILLMEGVFEAHELITAAQHGLWVTIDNDTQLRWLEETRLPAPLDCWLKIDTGMHRLGVLPEQFQDFHQRLLASGKLRAPPVLSTHFASADELDNPQTARQLALFESTCSGFEGLRSAANSPAVLAWPQSHYDWIRPGYMLWGNSPFAEPQPQAAGLQPVMTLSSAVISVRSVGVGERVGYGGSWQAQRPSRVATVTIGYGDGYPRTASSGTPVLIDGRRAPLVGRVSMDMITVDITDLPPVAIGAPAILWGEGLPVTEVACTTGTSGYELLTRMPSRTPRIITTT</sequence>
<dbReference type="InterPro" id="IPR011079">
    <property type="entry name" value="Ala_racemase_C"/>
</dbReference>
<keyword evidence="10" id="KW-1185">Reference proteome</keyword>
<evidence type="ECO:0000256" key="4">
    <source>
        <dbReference type="ARBA" id="ARBA00023235"/>
    </source>
</evidence>
<dbReference type="GO" id="GO:0005829">
    <property type="term" value="C:cytosol"/>
    <property type="evidence" value="ECO:0007669"/>
    <property type="project" value="TreeGrafter"/>
</dbReference>
<feature type="binding site" evidence="5 7">
    <location>
        <position position="304"/>
    </location>
    <ligand>
        <name>substrate</name>
    </ligand>
</feature>
<dbReference type="Gene3D" id="3.20.20.10">
    <property type="entry name" value="Alanine racemase"/>
    <property type="match status" value="1"/>
</dbReference>
<proteinExistence type="inferred from homology"/>
<dbReference type="SMART" id="SM01005">
    <property type="entry name" value="Ala_racemase_C"/>
    <property type="match status" value="1"/>
</dbReference>
<dbReference type="PANTHER" id="PTHR30511">
    <property type="entry name" value="ALANINE RACEMASE"/>
    <property type="match status" value="1"/>
</dbReference>
<evidence type="ECO:0000256" key="7">
    <source>
        <dbReference type="PIRSR" id="PIRSR600821-52"/>
    </source>
</evidence>
<dbReference type="NCBIfam" id="TIGR00492">
    <property type="entry name" value="alr"/>
    <property type="match status" value="1"/>
</dbReference>
<feature type="binding site" evidence="5 7">
    <location>
        <position position="131"/>
    </location>
    <ligand>
        <name>substrate</name>
    </ligand>
</feature>
<dbReference type="InterPro" id="IPR001608">
    <property type="entry name" value="Ala_racemase_N"/>
</dbReference>
<dbReference type="Pfam" id="PF00842">
    <property type="entry name" value="Ala_racemase_C"/>
    <property type="match status" value="1"/>
</dbReference>
<dbReference type="EC" id="5.1.1.1" evidence="5"/>
<gene>
    <name evidence="9" type="primary">alr</name>
    <name evidence="9" type="ORF">CWI75_06540</name>
</gene>
<comment type="pathway">
    <text evidence="5">Amino-acid biosynthesis; D-alanine biosynthesis; D-alanine from L-alanine: step 1/1.</text>
</comment>
<dbReference type="GO" id="GO:0008784">
    <property type="term" value="F:alanine racemase activity"/>
    <property type="evidence" value="ECO:0007669"/>
    <property type="project" value="UniProtKB-UniRule"/>
</dbReference>
<dbReference type="GO" id="GO:0030170">
    <property type="term" value="F:pyridoxal phosphate binding"/>
    <property type="evidence" value="ECO:0007669"/>
    <property type="project" value="UniProtKB-UniRule"/>
</dbReference>
<dbReference type="PANTHER" id="PTHR30511:SF0">
    <property type="entry name" value="ALANINE RACEMASE, CATABOLIC-RELATED"/>
    <property type="match status" value="1"/>
</dbReference>
<evidence type="ECO:0000313" key="9">
    <source>
        <dbReference type="EMBL" id="PLW83076.1"/>
    </source>
</evidence>
<comment type="caution">
    <text evidence="9">The sequence shown here is derived from an EMBL/GenBank/DDBJ whole genome shotgun (WGS) entry which is preliminary data.</text>
</comment>
<dbReference type="Gene3D" id="2.40.37.10">
    <property type="entry name" value="Lyase, Ornithine Decarboxylase, Chain A, domain 1"/>
    <property type="match status" value="1"/>
</dbReference>
<evidence type="ECO:0000313" key="10">
    <source>
        <dbReference type="Proteomes" id="UP000234845"/>
    </source>
</evidence>
<comment type="cofactor">
    <cofactor evidence="2 5 6">
        <name>pyridoxal 5'-phosphate</name>
        <dbReference type="ChEBI" id="CHEBI:597326"/>
    </cofactor>
</comment>
<feature type="domain" description="Alanine racemase C-terminal" evidence="8">
    <location>
        <begin position="235"/>
        <end position="359"/>
    </location>
</feature>
<feature type="active site" description="Proton acceptor; specific for D-alanine" evidence="5">
    <location>
        <position position="35"/>
    </location>
</feature>
<protein>
    <recommendedName>
        <fullName evidence="5">Alanine racemase</fullName>
        <ecNumber evidence="5">5.1.1.1</ecNumber>
    </recommendedName>
</protein>
<keyword evidence="3 5" id="KW-0663">Pyridoxal phosphate</keyword>
<dbReference type="InterPro" id="IPR029066">
    <property type="entry name" value="PLP-binding_barrel"/>
</dbReference>
<reference evidence="10" key="1">
    <citation type="submission" date="2017-11" db="EMBL/GenBank/DDBJ databases">
        <title>The draft genome sequence of Chromatocurvus sp. F02.</title>
        <authorList>
            <person name="Du Z.-J."/>
            <person name="Chang Y.-Q."/>
        </authorList>
    </citation>
    <scope>NUCLEOTIDE SEQUENCE [LARGE SCALE GENOMIC DNA]</scope>
    <source>
        <strain evidence="10">F02</strain>
    </source>
</reference>
<dbReference type="PROSITE" id="PS00395">
    <property type="entry name" value="ALANINE_RACEMASE"/>
    <property type="match status" value="1"/>
</dbReference>
<dbReference type="InterPro" id="IPR009006">
    <property type="entry name" value="Ala_racemase/Decarboxylase_C"/>
</dbReference>
<accession>A0A2N5Y3V7</accession>
<dbReference type="RefSeq" id="WP_101520677.1">
    <property type="nucleotide sequence ID" value="NZ_PKLZ01000003.1"/>
</dbReference>
<comment type="catalytic activity">
    <reaction evidence="1 5">
        <text>L-alanine = D-alanine</text>
        <dbReference type="Rhea" id="RHEA:20249"/>
        <dbReference type="ChEBI" id="CHEBI:57416"/>
        <dbReference type="ChEBI" id="CHEBI:57972"/>
        <dbReference type="EC" id="5.1.1.1"/>
    </reaction>
</comment>
<name>A0A2N5Y3V7_9GAMM</name>
<evidence type="ECO:0000256" key="5">
    <source>
        <dbReference type="HAMAP-Rule" id="MF_01201"/>
    </source>
</evidence>
<dbReference type="SUPFAM" id="SSF51419">
    <property type="entry name" value="PLP-binding barrel"/>
    <property type="match status" value="1"/>
</dbReference>
<dbReference type="CDD" id="cd06827">
    <property type="entry name" value="PLPDE_III_AR_proteobact"/>
    <property type="match status" value="1"/>
</dbReference>
<dbReference type="EMBL" id="PKLZ01000003">
    <property type="protein sequence ID" value="PLW83076.1"/>
    <property type="molecule type" value="Genomic_DNA"/>
</dbReference>
<dbReference type="FunFam" id="3.20.20.10:FF:000002">
    <property type="entry name" value="Alanine racemase"/>
    <property type="match status" value="1"/>
</dbReference>
<evidence type="ECO:0000256" key="6">
    <source>
        <dbReference type="PIRSR" id="PIRSR600821-50"/>
    </source>
</evidence>
<evidence type="ECO:0000259" key="8">
    <source>
        <dbReference type="SMART" id="SM01005"/>
    </source>
</evidence>
<feature type="modified residue" description="N6-(pyridoxal phosphate)lysine" evidence="5 6">
    <location>
        <position position="35"/>
    </location>
</feature>
<comment type="function">
    <text evidence="5">Catalyzes the interconversion of L-alanine and D-alanine. May also act on other amino acids.</text>
</comment>
<dbReference type="SUPFAM" id="SSF50621">
    <property type="entry name" value="Alanine racemase C-terminal domain-like"/>
    <property type="match status" value="1"/>
</dbReference>
<dbReference type="InterPro" id="IPR000821">
    <property type="entry name" value="Ala_racemase"/>
</dbReference>
<dbReference type="Proteomes" id="UP000234845">
    <property type="component" value="Unassembled WGS sequence"/>
</dbReference>
<evidence type="ECO:0000256" key="1">
    <source>
        <dbReference type="ARBA" id="ARBA00000316"/>
    </source>
</evidence>
<dbReference type="InterPro" id="IPR020622">
    <property type="entry name" value="Ala_racemase_pyridoxalP-BS"/>
</dbReference>
<evidence type="ECO:0000256" key="3">
    <source>
        <dbReference type="ARBA" id="ARBA00022898"/>
    </source>
</evidence>
<dbReference type="GO" id="GO:0030632">
    <property type="term" value="P:D-alanine biosynthetic process"/>
    <property type="evidence" value="ECO:0007669"/>
    <property type="project" value="UniProtKB-UniRule"/>
</dbReference>
<comment type="similarity">
    <text evidence="5">Belongs to the alanine racemase family.</text>
</comment>
<keyword evidence="4 5" id="KW-0413">Isomerase</keyword>
<dbReference type="PRINTS" id="PR00992">
    <property type="entry name" value="ALARACEMASE"/>
</dbReference>
<dbReference type="Pfam" id="PF01168">
    <property type="entry name" value="Ala_racemase_N"/>
    <property type="match status" value="1"/>
</dbReference>
<dbReference type="OrthoDB" id="9813814at2"/>
<organism evidence="9 10">
    <name type="scientific">Kineobactrum sediminis</name>
    <dbReference type="NCBI Taxonomy" id="1905677"/>
    <lineage>
        <taxon>Bacteria</taxon>
        <taxon>Pseudomonadati</taxon>
        <taxon>Pseudomonadota</taxon>
        <taxon>Gammaproteobacteria</taxon>
        <taxon>Cellvibrionales</taxon>
        <taxon>Halieaceae</taxon>
        <taxon>Kineobactrum</taxon>
    </lineage>
</organism>
<dbReference type="UniPathway" id="UPA00042">
    <property type="reaction ID" value="UER00497"/>
</dbReference>